<feature type="transmembrane region" description="Helical" evidence="1">
    <location>
        <begin position="151"/>
        <end position="171"/>
    </location>
</feature>
<dbReference type="AlphaFoldDB" id="A0A4P9Z3N8"/>
<keyword evidence="3" id="KW-1185">Reference proteome</keyword>
<sequence>MSDSLVDFSSHHTISFNPRSGKYRNRNIKTCITGVLFVLILQNFVATLKLYLTRDRKLPYFFCLAQTGFFLCAWFVTAGHSIFGDIWDCRDALYADLFFISGSLACINVVLLLKANSIRVAAAATKETTRLPMMGIRGRYFSRHTLQDGRWIWPVGLLLIAIPTALRLFAMSFLPELDPENHCYLPIPSNLWSICTLIADLMCNIFLTACFLWKIRSFIRDQRPLAVMHTIYREGWIHAMAIIICSTTCAILAKIHPTFNVVFYAIDRT</sequence>
<dbReference type="EMBL" id="KZ989504">
    <property type="protein sequence ID" value="RKP26140.1"/>
    <property type="molecule type" value="Genomic_DNA"/>
</dbReference>
<gene>
    <name evidence="2" type="ORF">SYNPS1DRAFT_22031</name>
</gene>
<feature type="transmembrane region" description="Helical" evidence="1">
    <location>
        <begin position="92"/>
        <end position="113"/>
    </location>
</feature>
<keyword evidence="1" id="KW-1133">Transmembrane helix</keyword>
<keyword evidence="1" id="KW-0472">Membrane</keyword>
<feature type="transmembrane region" description="Helical" evidence="1">
    <location>
        <begin position="58"/>
        <end position="80"/>
    </location>
</feature>
<feature type="transmembrane region" description="Helical" evidence="1">
    <location>
        <begin position="27"/>
        <end position="46"/>
    </location>
</feature>
<evidence type="ECO:0000256" key="1">
    <source>
        <dbReference type="SAM" id="Phobius"/>
    </source>
</evidence>
<name>A0A4P9Z3N8_9FUNG</name>
<dbReference type="OrthoDB" id="5546251at2759"/>
<organism evidence="2 3">
    <name type="scientific">Syncephalis pseudoplumigaleata</name>
    <dbReference type="NCBI Taxonomy" id="1712513"/>
    <lineage>
        <taxon>Eukaryota</taxon>
        <taxon>Fungi</taxon>
        <taxon>Fungi incertae sedis</taxon>
        <taxon>Zoopagomycota</taxon>
        <taxon>Zoopagomycotina</taxon>
        <taxon>Zoopagomycetes</taxon>
        <taxon>Zoopagales</taxon>
        <taxon>Piptocephalidaceae</taxon>
        <taxon>Syncephalis</taxon>
    </lineage>
</organism>
<accession>A0A4P9Z3N8</accession>
<keyword evidence="1" id="KW-0812">Transmembrane</keyword>
<protein>
    <submittedName>
        <fullName evidence="2">Uncharacterized protein</fullName>
    </submittedName>
</protein>
<proteinExistence type="predicted"/>
<dbReference type="Proteomes" id="UP000278143">
    <property type="component" value="Unassembled WGS sequence"/>
</dbReference>
<evidence type="ECO:0000313" key="2">
    <source>
        <dbReference type="EMBL" id="RKP26140.1"/>
    </source>
</evidence>
<evidence type="ECO:0000313" key="3">
    <source>
        <dbReference type="Proteomes" id="UP000278143"/>
    </source>
</evidence>
<feature type="transmembrane region" description="Helical" evidence="1">
    <location>
        <begin position="236"/>
        <end position="255"/>
    </location>
</feature>
<reference evidence="3" key="1">
    <citation type="journal article" date="2018" name="Nat. Microbiol.">
        <title>Leveraging single-cell genomics to expand the fungal tree of life.</title>
        <authorList>
            <person name="Ahrendt S.R."/>
            <person name="Quandt C.A."/>
            <person name="Ciobanu D."/>
            <person name="Clum A."/>
            <person name="Salamov A."/>
            <person name="Andreopoulos B."/>
            <person name="Cheng J.F."/>
            <person name="Woyke T."/>
            <person name="Pelin A."/>
            <person name="Henrissat B."/>
            <person name="Reynolds N.K."/>
            <person name="Benny G.L."/>
            <person name="Smith M.E."/>
            <person name="James T.Y."/>
            <person name="Grigoriev I.V."/>
        </authorList>
    </citation>
    <scope>NUCLEOTIDE SEQUENCE [LARGE SCALE GENOMIC DNA]</scope>
    <source>
        <strain evidence="3">Benny S71-1</strain>
    </source>
</reference>
<feature type="transmembrane region" description="Helical" evidence="1">
    <location>
        <begin position="191"/>
        <end position="215"/>
    </location>
</feature>